<feature type="non-terminal residue" evidence="4">
    <location>
        <position position="189"/>
    </location>
</feature>
<organism evidence="4 5">
    <name type="scientific">Helcococcus kunzii ATCC 51366</name>
    <dbReference type="NCBI Taxonomy" id="883114"/>
    <lineage>
        <taxon>Bacteria</taxon>
        <taxon>Bacillati</taxon>
        <taxon>Bacillota</taxon>
        <taxon>Tissierellia</taxon>
        <taxon>Tissierellales</taxon>
        <taxon>Peptoniphilaceae</taxon>
        <taxon>Helcococcus</taxon>
    </lineage>
</organism>
<dbReference type="SUPFAM" id="SSF53955">
    <property type="entry name" value="Lysozyme-like"/>
    <property type="match status" value="1"/>
</dbReference>
<evidence type="ECO:0000313" key="4">
    <source>
        <dbReference type="EMBL" id="EHR34845.1"/>
    </source>
</evidence>
<feature type="transmembrane region" description="Helical" evidence="2">
    <location>
        <begin position="7"/>
        <end position="30"/>
    </location>
</feature>
<dbReference type="PANTHER" id="PTHR37423:SF2">
    <property type="entry name" value="MEMBRANE-BOUND LYTIC MUREIN TRANSGLYCOSYLASE C"/>
    <property type="match status" value="1"/>
</dbReference>
<feature type="domain" description="Transglycosylase SLT" evidence="3">
    <location>
        <begin position="40"/>
        <end position="145"/>
    </location>
</feature>
<proteinExistence type="inferred from homology"/>
<comment type="caution">
    <text evidence="4">The sequence shown here is derived from an EMBL/GenBank/DDBJ whole genome shotgun (WGS) entry which is preliminary data.</text>
</comment>
<dbReference type="InterPro" id="IPR023346">
    <property type="entry name" value="Lysozyme-like_dom_sf"/>
</dbReference>
<sequence>MKVFKRLLVFLLVLAIVIFIGIYFLVFFLVRDNHKPYMGYIEKYSQENKLDEKLITALVKTESSFNPNAHSKADARGLMQLVPETGKWVASQLDEEFKEENLKDPETNIRYGTYYFKHLLNQFKSVDYAIIAYNAGPTNVKNWIDGGILTGSYEDYENIPIQEAKDYIQKVKKQYNLNKKIYNIYYKNP</sequence>
<dbReference type="Gene3D" id="1.10.530.10">
    <property type="match status" value="1"/>
</dbReference>
<gene>
    <name evidence="4" type="ORF">HMPREF9709_00587</name>
</gene>
<keyword evidence="2" id="KW-1133">Transmembrane helix</keyword>
<dbReference type="InterPro" id="IPR000189">
    <property type="entry name" value="Transglyc_AS"/>
</dbReference>
<keyword evidence="2" id="KW-0472">Membrane</keyword>
<keyword evidence="2" id="KW-0812">Transmembrane</keyword>
<evidence type="ECO:0000256" key="2">
    <source>
        <dbReference type="SAM" id="Phobius"/>
    </source>
</evidence>
<dbReference type="CDD" id="cd16896">
    <property type="entry name" value="LT_Slt70-like"/>
    <property type="match status" value="1"/>
</dbReference>
<dbReference type="GO" id="GO:0008933">
    <property type="term" value="F:peptidoglycan lytic transglycosylase activity"/>
    <property type="evidence" value="ECO:0007669"/>
    <property type="project" value="InterPro"/>
</dbReference>
<dbReference type="GeneID" id="96998595"/>
<dbReference type="PROSITE" id="PS00922">
    <property type="entry name" value="TRANSGLYCOSYLASE"/>
    <property type="match status" value="1"/>
</dbReference>
<dbReference type="eggNOG" id="COG0741">
    <property type="taxonomic scope" value="Bacteria"/>
</dbReference>
<evidence type="ECO:0000259" key="3">
    <source>
        <dbReference type="Pfam" id="PF01464"/>
    </source>
</evidence>
<dbReference type="OrthoDB" id="9815002at2"/>
<dbReference type="PANTHER" id="PTHR37423">
    <property type="entry name" value="SOLUBLE LYTIC MUREIN TRANSGLYCOSYLASE-RELATED"/>
    <property type="match status" value="1"/>
</dbReference>
<name>H3NMM6_9FIRM</name>
<comment type="similarity">
    <text evidence="1">Belongs to the transglycosylase Slt family.</text>
</comment>
<dbReference type="Pfam" id="PF01464">
    <property type="entry name" value="SLT"/>
    <property type="match status" value="1"/>
</dbReference>
<evidence type="ECO:0000256" key="1">
    <source>
        <dbReference type="ARBA" id="ARBA00007734"/>
    </source>
</evidence>
<keyword evidence="5" id="KW-1185">Reference proteome</keyword>
<reference evidence="4 5" key="1">
    <citation type="submission" date="2012-01" db="EMBL/GenBank/DDBJ databases">
        <title>The Genome Sequence of Helcococcus kunzii ATCC 51366.</title>
        <authorList>
            <consortium name="The Broad Institute Genome Sequencing Platform"/>
            <person name="Earl A."/>
            <person name="Ward D."/>
            <person name="Feldgarden M."/>
            <person name="Gevers D."/>
            <person name="Huys G."/>
            <person name="Young S.K."/>
            <person name="Zeng Q."/>
            <person name="Gargeya S."/>
            <person name="Fitzgerald M."/>
            <person name="Haas B."/>
            <person name="Abouelleil A."/>
            <person name="Alvarado L."/>
            <person name="Arachchi H.M."/>
            <person name="Berlin A."/>
            <person name="Chapman S.B."/>
            <person name="Gearin G."/>
            <person name="Goldberg J."/>
            <person name="Griggs A."/>
            <person name="Gujja S."/>
            <person name="Hansen M."/>
            <person name="Heiman D."/>
            <person name="Howarth C."/>
            <person name="Larimer J."/>
            <person name="Lui A."/>
            <person name="MacDonald P.J.P."/>
            <person name="McCowen C."/>
            <person name="Montmayeur A."/>
            <person name="Murphy C."/>
            <person name="Neiman D."/>
            <person name="Pearson M."/>
            <person name="Priest M."/>
            <person name="Roberts A."/>
            <person name="Saif S."/>
            <person name="Shea T."/>
            <person name="Sisk P."/>
            <person name="Stolte C."/>
            <person name="Sykes S."/>
            <person name="Wortman J."/>
            <person name="Nusbaum C."/>
            <person name="Birren B."/>
        </authorList>
    </citation>
    <scope>NUCLEOTIDE SEQUENCE [LARGE SCALE GENOMIC DNA]</scope>
    <source>
        <strain evidence="4 5">ATCC 51366</strain>
    </source>
</reference>
<accession>H3NMM6</accession>
<dbReference type="GO" id="GO:0016020">
    <property type="term" value="C:membrane"/>
    <property type="evidence" value="ECO:0007669"/>
    <property type="project" value="InterPro"/>
</dbReference>
<evidence type="ECO:0000313" key="5">
    <source>
        <dbReference type="Proteomes" id="UP000004191"/>
    </source>
</evidence>
<dbReference type="HOGENOM" id="CLU_065765_7_0_9"/>
<protein>
    <recommendedName>
        <fullName evidence="3">Transglycosylase SLT domain-containing protein</fullName>
    </recommendedName>
</protein>
<dbReference type="AlphaFoldDB" id="H3NMM6"/>
<dbReference type="RefSeq" id="WP_005397826.1">
    <property type="nucleotide sequence ID" value="NZ_JH601088.1"/>
</dbReference>
<dbReference type="STRING" id="883114.HMPREF9709_00587"/>
<dbReference type="GO" id="GO:0000270">
    <property type="term" value="P:peptidoglycan metabolic process"/>
    <property type="evidence" value="ECO:0007669"/>
    <property type="project" value="InterPro"/>
</dbReference>
<dbReference type="InterPro" id="IPR008258">
    <property type="entry name" value="Transglycosylase_SLT_dom_1"/>
</dbReference>
<dbReference type="EMBL" id="AGEI01000016">
    <property type="protein sequence ID" value="EHR34845.1"/>
    <property type="molecule type" value="Genomic_DNA"/>
</dbReference>
<dbReference type="Proteomes" id="UP000004191">
    <property type="component" value="Unassembled WGS sequence"/>
</dbReference>